<name>A0ACD4D789_9HYPH</name>
<dbReference type="Proteomes" id="UP001061991">
    <property type="component" value="Chromosome"/>
</dbReference>
<reference evidence="1" key="1">
    <citation type="submission" date="2022-09" db="EMBL/GenBank/DDBJ databases">
        <title>Interaction between co-microsymbionts with complementary sets of symbiotic genes in legume-rhizobium systems.</title>
        <authorList>
            <person name="Safronova V."/>
            <person name="Sazanova A."/>
            <person name="Afonin A."/>
            <person name="Chirak E."/>
        </authorList>
    </citation>
    <scope>NUCLEOTIDE SEQUENCE</scope>
    <source>
        <strain evidence="1">A18/3m</strain>
    </source>
</reference>
<sequence>MLGVEHENGIKAKMNMRRISTVAVLVTFSVAISACVTHKGPDATNSQYVNVEKIALSGQRTALWRNFQANEDCSPGVVPSMKVTSQPAHGKIDIVVEAFDPKFPKSNIRFKCNSRKYTGPVAYYTSSDGYSGTDKVSLATQFKGMDSPNLTAIVVKVGK</sequence>
<evidence type="ECO:0000313" key="2">
    <source>
        <dbReference type="Proteomes" id="UP001061991"/>
    </source>
</evidence>
<protein>
    <submittedName>
        <fullName evidence="1">Uncharacterized protein</fullName>
    </submittedName>
</protein>
<organism evidence="1 2">
    <name type="scientific">Phyllobacterium zundukense</name>
    <dbReference type="NCBI Taxonomy" id="1867719"/>
    <lineage>
        <taxon>Bacteria</taxon>
        <taxon>Pseudomonadati</taxon>
        <taxon>Pseudomonadota</taxon>
        <taxon>Alphaproteobacteria</taxon>
        <taxon>Hyphomicrobiales</taxon>
        <taxon>Phyllobacteriaceae</taxon>
        <taxon>Phyllobacterium</taxon>
    </lineage>
</organism>
<keyword evidence="2" id="KW-1185">Reference proteome</keyword>
<dbReference type="EMBL" id="CP104973">
    <property type="protein sequence ID" value="UXN61807.1"/>
    <property type="molecule type" value="Genomic_DNA"/>
</dbReference>
<evidence type="ECO:0000313" key="1">
    <source>
        <dbReference type="EMBL" id="UXN61807.1"/>
    </source>
</evidence>
<accession>A0ACD4D789</accession>
<gene>
    <name evidence="1" type="ORF">N8E88_17345</name>
</gene>
<proteinExistence type="predicted"/>